<evidence type="ECO:0000259" key="2">
    <source>
        <dbReference type="Pfam" id="PF06747"/>
    </source>
</evidence>
<proteinExistence type="predicted"/>
<dbReference type="RefSeq" id="XP_004995069.1">
    <property type="nucleotide sequence ID" value="XM_004995012.1"/>
</dbReference>
<dbReference type="AlphaFoldDB" id="F2U6T3"/>
<organism evidence="4">
    <name type="scientific">Salpingoeca rosetta (strain ATCC 50818 / BSB-021)</name>
    <dbReference type="NCBI Taxonomy" id="946362"/>
    <lineage>
        <taxon>Eukaryota</taxon>
        <taxon>Choanoflagellata</taxon>
        <taxon>Craspedida</taxon>
        <taxon>Salpingoecidae</taxon>
        <taxon>Salpingoeca</taxon>
    </lineage>
</organism>
<dbReference type="GO" id="GO:0005761">
    <property type="term" value="C:mitochondrial ribosome"/>
    <property type="evidence" value="ECO:0007669"/>
    <property type="project" value="InterPro"/>
</dbReference>
<dbReference type="PANTHER" id="PTHR31278">
    <property type="entry name" value="CHCHD1"/>
    <property type="match status" value="1"/>
</dbReference>
<dbReference type="PROSITE" id="PS51808">
    <property type="entry name" value="CHCH"/>
    <property type="match status" value="1"/>
</dbReference>
<dbReference type="GO" id="GO:0003723">
    <property type="term" value="F:RNA binding"/>
    <property type="evidence" value="ECO:0007669"/>
    <property type="project" value="TreeGrafter"/>
</dbReference>
<dbReference type="InParanoid" id="F2U6T3"/>
<dbReference type="InterPro" id="IPR033620">
    <property type="entry name" value="Ribosomal_mS37_met"/>
</dbReference>
<keyword evidence="1" id="KW-1015">Disulfide bond</keyword>
<dbReference type="OrthoDB" id="5825849at2759"/>
<feature type="domain" description="CHCH" evidence="2">
    <location>
        <begin position="33"/>
        <end position="64"/>
    </location>
</feature>
<protein>
    <recommendedName>
        <fullName evidence="2">CHCH domain-containing protein</fullName>
    </recommendedName>
</protein>
<name>F2U6T3_SALR5</name>
<dbReference type="GO" id="GO:0005654">
    <property type="term" value="C:nucleoplasm"/>
    <property type="evidence" value="ECO:0007669"/>
    <property type="project" value="TreeGrafter"/>
</dbReference>
<dbReference type="GO" id="GO:0032543">
    <property type="term" value="P:mitochondrial translation"/>
    <property type="evidence" value="ECO:0007669"/>
    <property type="project" value="InterPro"/>
</dbReference>
<evidence type="ECO:0000313" key="4">
    <source>
        <dbReference type="Proteomes" id="UP000007799"/>
    </source>
</evidence>
<evidence type="ECO:0000313" key="3">
    <source>
        <dbReference type="EMBL" id="EGD83565.1"/>
    </source>
</evidence>
<dbReference type="PANTHER" id="PTHR31278:SF2">
    <property type="entry name" value="SMALL RIBOSOMAL SUBUNIT PROTEIN MS37"/>
    <property type="match status" value="1"/>
</dbReference>
<dbReference type="EMBL" id="GL832963">
    <property type="protein sequence ID" value="EGD83565.1"/>
    <property type="molecule type" value="Genomic_DNA"/>
</dbReference>
<sequence>MRGRTQPMKLIAGRPLRGPGRVASAARAAEVGCQHQMDKLFDCWKRNDFDDTQCSKLIHAYMRCLSQQSRVSRSTPLDMRSAMKEVDQPR</sequence>
<dbReference type="KEGG" id="sre:PTSG_04170"/>
<evidence type="ECO:0000256" key="1">
    <source>
        <dbReference type="ARBA" id="ARBA00023157"/>
    </source>
</evidence>
<dbReference type="InterPro" id="IPR010625">
    <property type="entry name" value="CHCH"/>
</dbReference>
<dbReference type="SUPFAM" id="SSF47072">
    <property type="entry name" value="Cysteine alpha-hairpin motif"/>
    <property type="match status" value="1"/>
</dbReference>
<gene>
    <name evidence="3" type="ORF">PTSG_04170</name>
</gene>
<dbReference type="Pfam" id="PF06747">
    <property type="entry name" value="CHCH"/>
    <property type="match status" value="1"/>
</dbReference>
<dbReference type="Gene3D" id="1.10.287.1130">
    <property type="entry name" value="CytochromE C oxidase copper chaperone"/>
    <property type="match status" value="1"/>
</dbReference>
<dbReference type="GeneID" id="16075648"/>
<dbReference type="InterPro" id="IPR009069">
    <property type="entry name" value="Cys_alpha_HP_mot_SF"/>
</dbReference>
<dbReference type="Proteomes" id="UP000007799">
    <property type="component" value="Unassembled WGS sequence"/>
</dbReference>
<reference evidence="3" key="1">
    <citation type="submission" date="2009-08" db="EMBL/GenBank/DDBJ databases">
        <title>Annotation of Salpingoeca rosetta.</title>
        <authorList>
            <consortium name="The Broad Institute Genome Sequencing Platform"/>
            <person name="Russ C."/>
            <person name="Cuomo C."/>
            <person name="Burger G."/>
            <person name="Gray M.W."/>
            <person name="Holland P.W.H."/>
            <person name="King N."/>
            <person name="Lang F.B.F."/>
            <person name="Roger A.J."/>
            <person name="Ruiz-Trillo I."/>
            <person name="Young S.K."/>
            <person name="Zeng Q."/>
            <person name="Gargeya S."/>
            <person name="Alvarado L."/>
            <person name="Berlin A."/>
            <person name="Chapman S.B."/>
            <person name="Chen Z."/>
            <person name="Freedman E."/>
            <person name="Gellesch M."/>
            <person name="Goldberg J."/>
            <person name="Griggs A."/>
            <person name="Gujja S."/>
            <person name="Heilman E."/>
            <person name="Heiman D."/>
            <person name="Howarth C."/>
            <person name="Mehta T."/>
            <person name="Neiman D."/>
            <person name="Pearson M."/>
            <person name="Roberts A."/>
            <person name="Saif S."/>
            <person name="Shea T."/>
            <person name="Shenoy N."/>
            <person name="Sisk P."/>
            <person name="Stolte C."/>
            <person name="Sykes S."/>
            <person name="White J."/>
            <person name="Yandava C."/>
            <person name="Haas B."/>
            <person name="Nusbaum C."/>
            <person name="Birren B."/>
        </authorList>
    </citation>
    <scope>NUCLEOTIDE SEQUENCE [LARGE SCALE GENOMIC DNA]</scope>
    <source>
        <strain evidence="3">ATCC 50818</strain>
    </source>
</reference>
<accession>F2U6T3</accession>
<keyword evidence="4" id="KW-1185">Reference proteome</keyword>